<dbReference type="Pfam" id="PF25310">
    <property type="entry name" value="VG15"/>
    <property type="match status" value="1"/>
</dbReference>
<sequence>MPNPIEAAWAYQAATAKIQRSLFVAVRRLWKSLPVDPYAARDALIEQGTALAERYGQAAVGVASEFFEAATGLRATPVDVDLSEQVEGSARWSAGDLFAGNPQAAQKKFTGAMQRHALQPGRDTLFESSNKRGVRFARVPVGDTCTWCLMLASRGFVYTSARHAGQGNEWHDWCDCFILASQSKDIPVDYDPEALYEMYLNAHDSGDTGSDVARKMRQLYGFS</sequence>
<dbReference type="AlphaFoldDB" id="A0A6N9QYF2"/>
<dbReference type="Proteomes" id="UP000471026">
    <property type="component" value="Unassembled WGS sequence"/>
</dbReference>
<protein>
    <submittedName>
        <fullName evidence="1">Uncharacterized protein</fullName>
    </submittedName>
</protein>
<accession>A0A6N9QYF2</accession>
<name>A0A6N9QYF2_9MICC</name>
<proteinExistence type="predicted"/>
<dbReference type="EMBL" id="WMHZ01000010">
    <property type="protein sequence ID" value="NDO78265.1"/>
    <property type="molecule type" value="Genomic_DNA"/>
</dbReference>
<evidence type="ECO:0000313" key="2">
    <source>
        <dbReference type="Proteomes" id="UP000471026"/>
    </source>
</evidence>
<dbReference type="RefSeq" id="WP_162229631.1">
    <property type="nucleotide sequence ID" value="NZ_WMHZ01000010.1"/>
</dbReference>
<organism evidence="1 2">
    <name type="scientific">Kocuria marina subsp. indica</name>
    <dbReference type="NCBI Taxonomy" id="1049583"/>
    <lineage>
        <taxon>Bacteria</taxon>
        <taxon>Bacillati</taxon>
        <taxon>Actinomycetota</taxon>
        <taxon>Actinomycetes</taxon>
        <taxon>Micrococcales</taxon>
        <taxon>Micrococcaceae</taxon>
        <taxon>Kocuria</taxon>
    </lineage>
</organism>
<comment type="caution">
    <text evidence="1">The sequence shown here is derived from an EMBL/GenBank/DDBJ whole genome shotgun (WGS) entry which is preliminary data.</text>
</comment>
<evidence type="ECO:0000313" key="1">
    <source>
        <dbReference type="EMBL" id="NDO78265.1"/>
    </source>
</evidence>
<dbReference type="InterPro" id="IPR057369">
    <property type="entry name" value="VG15"/>
</dbReference>
<gene>
    <name evidence="1" type="ORF">GKZ75_08520</name>
</gene>
<reference evidence="1 2" key="1">
    <citation type="submission" date="2019-11" db="EMBL/GenBank/DDBJ databases">
        <title>Draft genome sequence of Kocuria indica DP-K7, a methyl red degrading Actinobacterium.</title>
        <authorList>
            <person name="Kumaran S."/>
            <person name="Tischler D."/>
            <person name="Ngo A.C.R."/>
            <person name="Schultes F."/>
        </authorList>
    </citation>
    <scope>NUCLEOTIDE SEQUENCE [LARGE SCALE GENOMIC DNA]</scope>
    <source>
        <strain evidence="1 2">DP-K7</strain>
    </source>
</reference>